<keyword evidence="3 9" id="KW-0808">Transferase</keyword>
<gene>
    <name evidence="9" type="ordered locus">Pnap_3131</name>
</gene>
<feature type="transmembrane region" description="Helical" evidence="8">
    <location>
        <begin position="6"/>
        <end position="28"/>
    </location>
</feature>
<dbReference type="OrthoDB" id="9783652at2"/>
<dbReference type="GO" id="GO:0005886">
    <property type="term" value="C:plasma membrane"/>
    <property type="evidence" value="ECO:0007669"/>
    <property type="project" value="UniProtKB-SubCell"/>
</dbReference>
<dbReference type="HOGENOM" id="CLU_023982_5_0_4"/>
<keyword evidence="2" id="KW-1003">Cell membrane</keyword>
<dbReference type="AlphaFoldDB" id="A1VS01"/>
<evidence type="ECO:0000256" key="7">
    <source>
        <dbReference type="PIRSR" id="PIRSR600715-1"/>
    </source>
</evidence>
<keyword evidence="7" id="KW-0460">Magnesium</keyword>
<proteinExistence type="predicted"/>
<dbReference type="eggNOG" id="COG0472">
    <property type="taxonomic scope" value="Bacteria"/>
</dbReference>
<reference evidence="10" key="1">
    <citation type="journal article" date="2009" name="Environ. Microbiol.">
        <title>The genome of Polaromonas naphthalenivorans strain CJ2, isolated from coal tar-contaminated sediment, reveals physiological and metabolic versatility and evolution through extensive horizontal gene transfer.</title>
        <authorList>
            <person name="Yagi J.M."/>
            <person name="Sims D."/>
            <person name="Brettin T."/>
            <person name="Bruce D."/>
            <person name="Madsen E.L."/>
        </authorList>
    </citation>
    <scope>NUCLEOTIDE SEQUENCE [LARGE SCALE GENOMIC DNA]</scope>
    <source>
        <strain evidence="10">CJ2</strain>
    </source>
</reference>
<keyword evidence="4 8" id="KW-0812">Transmembrane</keyword>
<evidence type="ECO:0000256" key="6">
    <source>
        <dbReference type="ARBA" id="ARBA00023136"/>
    </source>
</evidence>
<feature type="transmembrane region" description="Helical" evidence="8">
    <location>
        <begin position="108"/>
        <end position="130"/>
    </location>
</feature>
<name>A1VS01_POLNA</name>
<dbReference type="Pfam" id="PF00953">
    <property type="entry name" value="Glycos_transf_4"/>
    <property type="match status" value="1"/>
</dbReference>
<comment type="cofactor">
    <cofactor evidence="7">
        <name>Mg(2+)</name>
        <dbReference type="ChEBI" id="CHEBI:18420"/>
    </cofactor>
</comment>
<accession>A1VS01</accession>
<feature type="transmembrane region" description="Helical" evidence="8">
    <location>
        <begin position="301"/>
        <end position="323"/>
    </location>
</feature>
<feature type="transmembrane region" description="Helical" evidence="8">
    <location>
        <begin position="168"/>
        <end position="186"/>
    </location>
</feature>
<evidence type="ECO:0000256" key="5">
    <source>
        <dbReference type="ARBA" id="ARBA00022989"/>
    </source>
</evidence>
<feature type="transmembrane region" description="Helical" evidence="8">
    <location>
        <begin position="192"/>
        <end position="209"/>
    </location>
</feature>
<dbReference type="PANTHER" id="PTHR22926">
    <property type="entry name" value="PHOSPHO-N-ACETYLMURAMOYL-PENTAPEPTIDE-TRANSFERASE"/>
    <property type="match status" value="1"/>
</dbReference>
<sequence>MPGSFSFISMAAWSAGSVALLVALLLVVSQGWHGHYTMDSTHGVQKFHADPTPRVGGIAIVAGVVAGYLMTDSDKKSLLGPLIVAGIPAFAFGLLEDITKRVSVRTRFLATTGCGVLGWAITGYSITYANVWGLDWLLGFTAVSVAFTAFAVGGIANAINIIDGFNGLSGGTALIILAAFGFLSTALGDYDLAMTGLILAGAVAGFLMVNWPMGKIFLGDGGAYFVGFAIAWLAILLVQRHNEVSAWTPMLMCGFPVIEVLLSIVRRHRRNASLSAPDRLHLHSLVTRRLVRRLLPQSSTLVRNSATGALMWFATLLPVSIAVQWRTNTVMLMLGFAACALLYSAVYARLTQFRWCFSPATLVPKVV</sequence>
<comment type="subcellular location">
    <subcellularLocation>
        <location evidence="1">Cell membrane</location>
        <topology evidence="1">Multi-pass membrane protein</topology>
    </subcellularLocation>
</comment>
<dbReference type="InterPro" id="IPR000715">
    <property type="entry name" value="Glycosyl_transferase_4"/>
</dbReference>
<evidence type="ECO:0000256" key="8">
    <source>
        <dbReference type="SAM" id="Phobius"/>
    </source>
</evidence>
<dbReference type="PANTHER" id="PTHR22926:SF3">
    <property type="entry name" value="UNDECAPRENYL-PHOSPHATE ALPHA-N-ACETYLGLUCOSAMINYL 1-PHOSPHATE TRANSFERASE"/>
    <property type="match status" value="1"/>
</dbReference>
<keyword evidence="10" id="KW-1185">Reference proteome</keyword>
<feature type="transmembrane region" description="Helical" evidence="8">
    <location>
        <begin position="244"/>
        <end position="265"/>
    </location>
</feature>
<dbReference type="GO" id="GO:0016780">
    <property type="term" value="F:phosphotransferase activity, for other substituted phosphate groups"/>
    <property type="evidence" value="ECO:0007669"/>
    <property type="project" value="InterPro"/>
</dbReference>
<dbReference type="GO" id="GO:0009103">
    <property type="term" value="P:lipopolysaccharide biosynthetic process"/>
    <property type="evidence" value="ECO:0007669"/>
    <property type="project" value="TreeGrafter"/>
</dbReference>
<dbReference type="GO" id="GO:0071555">
    <property type="term" value="P:cell wall organization"/>
    <property type="evidence" value="ECO:0007669"/>
    <property type="project" value="TreeGrafter"/>
</dbReference>
<protein>
    <submittedName>
        <fullName evidence="9">Glycosyl transferase, family 4</fullName>
    </submittedName>
</protein>
<feature type="binding site" evidence="7">
    <location>
        <position position="220"/>
    </location>
    <ligand>
        <name>Mg(2+)</name>
        <dbReference type="ChEBI" id="CHEBI:18420"/>
    </ligand>
</feature>
<feature type="transmembrane region" description="Helical" evidence="8">
    <location>
        <begin position="136"/>
        <end position="156"/>
    </location>
</feature>
<keyword evidence="5 8" id="KW-1133">Transmembrane helix</keyword>
<dbReference type="Proteomes" id="UP000000644">
    <property type="component" value="Chromosome"/>
</dbReference>
<evidence type="ECO:0000256" key="4">
    <source>
        <dbReference type="ARBA" id="ARBA00022692"/>
    </source>
</evidence>
<keyword evidence="7" id="KW-0479">Metal-binding</keyword>
<evidence type="ECO:0000313" key="10">
    <source>
        <dbReference type="Proteomes" id="UP000000644"/>
    </source>
</evidence>
<evidence type="ECO:0000256" key="3">
    <source>
        <dbReference type="ARBA" id="ARBA00022679"/>
    </source>
</evidence>
<feature type="transmembrane region" description="Helical" evidence="8">
    <location>
        <begin position="329"/>
        <end position="348"/>
    </location>
</feature>
<organism evidence="9 10">
    <name type="scientific">Polaromonas naphthalenivorans (strain CJ2)</name>
    <dbReference type="NCBI Taxonomy" id="365044"/>
    <lineage>
        <taxon>Bacteria</taxon>
        <taxon>Pseudomonadati</taxon>
        <taxon>Pseudomonadota</taxon>
        <taxon>Betaproteobacteria</taxon>
        <taxon>Burkholderiales</taxon>
        <taxon>Comamonadaceae</taxon>
        <taxon>Polaromonas</taxon>
    </lineage>
</organism>
<dbReference type="GO" id="GO:0046872">
    <property type="term" value="F:metal ion binding"/>
    <property type="evidence" value="ECO:0007669"/>
    <property type="project" value="UniProtKB-KW"/>
</dbReference>
<evidence type="ECO:0000256" key="2">
    <source>
        <dbReference type="ARBA" id="ARBA00022475"/>
    </source>
</evidence>
<feature type="transmembrane region" description="Helical" evidence="8">
    <location>
        <begin position="77"/>
        <end position="96"/>
    </location>
</feature>
<dbReference type="RefSeq" id="WP_011802500.1">
    <property type="nucleotide sequence ID" value="NC_008781.1"/>
</dbReference>
<evidence type="ECO:0000313" key="9">
    <source>
        <dbReference type="EMBL" id="ABM38429.1"/>
    </source>
</evidence>
<dbReference type="EMBL" id="CP000529">
    <property type="protein sequence ID" value="ABM38429.1"/>
    <property type="molecule type" value="Genomic_DNA"/>
</dbReference>
<feature type="transmembrane region" description="Helical" evidence="8">
    <location>
        <begin position="221"/>
        <end position="238"/>
    </location>
</feature>
<dbReference type="CDD" id="cd06912">
    <property type="entry name" value="GT_MraY_like"/>
    <property type="match status" value="1"/>
</dbReference>
<feature type="binding site" evidence="7">
    <location>
        <position position="160"/>
    </location>
    <ligand>
        <name>Mg(2+)</name>
        <dbReference type="ChEBI" id="CHEBI:18420"/>
    </ligand>
</feature>
<evidence type="ECO:0000256" key="1">
    <source>
        <dbReference type="ARBA" id="ARBA00004651"/>
    </source>
</evidence>
<dbReference type="STRING" id="365044.Pnap_3131"/>
<keyword evidence="6 8" id="KW-0472">Membrane</keyword>
<dbReference type="GO" id="GO:0044038">
    <property type="term" value="P:cell wall macromolecule biosynthetic process"/>
    <property type="evidence" value="ECO:0007669"/>
    <property type="project" value="TreeGrafter"/>
</dbReference>
<dbReference type="KEGG" id="pna:Pnap_3131"/>